<feature type="region of interest" description="Disordered" evidence="1">
    <location>
        <begin position="57"/>
        <end position="84"/>
    </location>
</feature>
<comment type="caution">
    <text evidence="2">The sequence shown here is derived from an EMBL/GenBank/DDBJ whole genome shotgun (WGS) entry which is preliminary data.</text>
</comment>
<feature type="compositionally biased region" description="Basic residues" evidence="1">
    <location>
        <begin position="57"/>
        <end position="73"/>
    </location>
</feature>
<proteinExistence type="predicted"/>
<dbReference type="AlphaFoldDB" id="A0A645AI04"/>
<reference evidence="2" key="1">
    <citation type="submission" date="2019-08" db="EMBL/GenBank/DDBJ databases">
        <authorList>
            <person name="Kucharzyk K."/>
            <person name="Murdoch R.W."/>
            <person name="Higgins S."/>
            <person name="Loffler F."/>
        </authorList>
    </citation>
    <scope>NUCLEOTIDE SEQUENCE</scope>
</reference>
<organism evidence="2">
    <name type="scientific">bioreactor metagenome</name>
    <dbReference type="NCBI Taxonomy" id="1076179"/>
    <lineage>
        <taxon>unclassified sequences</taxon>
        <taxon>metagenomes</taxon>
        <taxon>ecological metagenomes</taxon>
    </lineage>
</organism>
<protein>
    <submittedName>
        <fullName evidence="2">Uncharacterized protein</fullName>
    </submittedName>
</protein>
<accession>A0A645AI04</accession>
<evidence type="ECO:0000256" key="1">
    <source>
        <dbReference type="SAM" id="MobiDB-lite"/>
    </source>
</evidence>
<dbReference type="EMBL" id="VSSQ01014047">
    <property type="protein sequence ID" value="MPM52835.1"/>
    <property type="molecule type" value="Genomic_DNA"/>
</dbReference>
<sequence>MGSGVEDAAGDAVVGQISVIRAGKCKLQHPHPRKARVCQQLYHIRGQKPQILLHKPKLGKPARKNAHQRHSRPRLPMPLLGGNSPGRDNPIACQRPEMVDSDGVEQLPGPLHPANPPSEAVGAHADPVVQRVAPKLAFGRKIVRRNPRHGGGAALFVQQKLLPLRPHVGGVQRHVNGQVAKNFYPQPIGK</sequence>
<gene>
    <name evidence="2" type="ORF">SDC9_99598</name>
</gene>
<evidence type="ECO:0000313" key="2">
    <source>
        <dbReference type="EMBL" id="MPM52835.1"/>
    </source>
</evidence>
<name>A0A645AI04_9ZZZZ</name>